<evidence type="ECO:0000313" key="3">
    <source>
        <dbReference type="Proteomes" id="UP000499080"/>
    </source>
</evidence>
<comment type="caution">
    <text evidence="2">The sequence shown here is derived from an EMBL/GenBank/DDBJ whole genome shotgun (WGS) entry which is preliminary data.</text>
</comment>
<dbReference type="Proteomes" id="UP000499080">
    <property type="component" value="Unassembled WGS sequence"/>
</dbReference>
<organism evidence="2 3">
    <name type="scientific">Araneus ventricosus</name>
    <name type="common">Orbweaver spider</name>
    <name type="synonym">Epeira ventricosa</name>
    <dbReference type="NCBI Taxonomy" id="182803"/>
    <lineage>
        <taxon>Eukaryota</taxon>
        <taxon>Metazoa</taxon>
        <taxon>Ecdysozoa</taxon>
        <taxon>Arthropoda</taxon>
        <taxon>Chelicerata</taxon>
        <taxon>Arachnida</taxon>
        <taxon>Araneae</taxon>
        <taxon>Araneomorphae</taxon>
        <taxon>Entelegynae</taxon>
        <taxon>Araneoidea</taxon>
        <taxon>Araneidae</taxon>
        <taxon>Araneus</taxon>
    </lineage>
</organism>
<accession>A0A4Y2VLB8</accession>
<sequence>GGFKLSNRNQIRFYKKEEDHDISAPFQITYSQMFFVHLYASPVVAFITIM</sequence>
<reference evidence="2 3" key="1">
    <citation type="journal article" date="2019" name="Sci. Rep.">
        <title>Orb-weaving spider Araneus ventricosus genome elucidates the spidroin gene catalogue.</title>
        <authorList>
            <person name="Kono N."/>
            <person name="Nakamura H."/>
            <person name="Ohtoshi R."/>
            <person name="Moran D.A.P."/>
            <person name="Shinohara A."/>
            <person name="Yoshida Y."/>
            <person name="Fujiwara M."/>
            <person name="Mori M."/>
            <person name="Tomita M."/>
            <person name="Arakawa K."/>
        </authorList>
    </citation>
    <scope>NUCLEOTIDE SEQUENCE [LARGE SCALE GENOMIC DNA]</scope>
</reference>
<proteinExistence type="predicted"/>
<gene>
    <name evidence="1" type="ORF">AVEN_30859_1</name>
    <name evidence="2" type="ORF">AVEN_33784_1</name>
</gene>
<feature type="non-terminal residue" evidence="2">
    <location>
        <position position="1"/>
    </location>
</feature>
<dbReference type="EMBL" id="BGPR01048397">
    <property type="protein sequence ID" value="GBO25396.1"/>
    <property type="molecule type" value="Genomic_DNA"/>
</dbReference>
<name>A0A4Y2VLB8_ARAVE</name>
<evidence type="ECO:0000313" key="1">
    <source>
        <dbReference type="EMBL" id="GBO25396.1"/>
    </source>
</evidence>
<dbReference type="AlphaFoldDB" id="A0A4Y2VLB8"/>
<keyword evidence="3" id="KW-1185">Reference proteome</keyword>
<protein>
    <submittedName>
        <fullName evidence="2">Uncharacterized protein</fullName>
    </submittedName>
</protein>
<dbReference type="EMBL" id="BGPR01048402">
    <property type="protein sequence ID" value="GBO25402.1"/>
    <property type="molecule type" value="Genomic_DNA"/>
</dbReference>
<evidence type="ECO:0000313" key="2">
    <source>
        <dbReference type="EMBL" id="GBO25402.1"/>
    </source>
</evidence>